<proteinExistence type="inferred from homology"/>
<reference evidence="6" key="2">
    <citation type="journal article" date="2008" name="Genome Biol.">
        <title>Improved genome assembly and evidence-based global gene model set for the chordate Ciona intestinalis: new insight into intron and operon populations.</title>
        <authorList>
            <person name="Satou Y."/>
            <person name="Mineta K."/>
            <person name="Ogasawara M."/>
            <person name="Sasakura Y."/>
            <person name="Shoguchi E."/>
            <person name="Ueno K."/>
            <person name="Yamada L."/>
            <person name="Matsumoto J."/>
            <person name="Wasserscheid J."/>
            <person name="Dewar K."/>
            <person name="Wiley G.B."/>
            <person name="Macmil S.L."/>
            <person name="Roe B.A."/>
            <person name="Zeller R.W."/>
            <person name="Hastings K.E."/>
            <person name="Lemaire P."/>
            <person name="Lindquist E."/>
            <person name="Endo T."/>
            <person name="Hotta K."/>
            <person name="Inaba K."/>
        </authorList>
    </citation>
    <scope>NUCLEOTIDE SEQUENCE [LARGE SCALE GENOMIC DNA]</scope>
    <source>
        <strain evidence="6">wild type</strain>
    </source>
</reference>
<evidence type="ECO:0000256" key="1">
    <source>
        <dbReference type="ARBA" id="ARBA00009986"/>
    </source>
</evidence>
<evidence type="ECO:0000259" key="5">
    <source>
        <dbReference type="Pfam" id="PF00171"/>
    </source>
</evidence>
<feature type="active site" evidence="3">
    <location>
        <position position="281"/>
    </location>
</feature>
<dbReference type="EMBL" id="EAAA01001118">
    <property type="status" value="NOT_ANNOTATED_CDS"/>
    <property type="molecule type" value="Genomic_DNA"/>
</dbReference>
<dbReference type="Proteomes" id="UP000008144">
    <property type="component" value="Chromosome 13"/>
</dbReference>
<reference evidence="7" key="1">
    <citation type="journal article" date="2002" name="Science">
        <title>The draft genome of Ciona intestinalis: insights into chordate and vertebrate origins.</title>
        <authorList>
            <person name="Dehal P."/>
            <person name="Satou Y."/>
            <person name="Campbell R.K."/>
            <person name="Chapman J."/>
            <person name="Degnan B."/>
            <person name="De Tomaso A."/>
            <person name="Davidson B."/>
            <person name="Di Gregorio A."/>
            <person name="Gelpke M."/>
            <person name="Goodstein D.M."/>
            <person name="Harafuji N."/>
            <person name="Hastings K.E."/>
            <person name="Ho I."/>
            <person name="Hotta K."/>
            <person name="Huang W."/>
            <person name="Kawashima T."/>
            <person name="Lemaire P."/>
            <person name="Martinez D."/>
            <person name="Meinertzhagen I.A."/>
            <person name="Necula S."/>
            <person name="Nonaka M."/>
            <person name="Putnam N."/>
            <person name="Rash S."/>
            <person name="Saiga H."/>
            <person name="Satake M."/>
            <person name="Terry A."/>
            <person name="Yamada L."/>
            <person name="Wang H.G."/>
            <person name="Awazu S."/>
            <person name="Azumi K."/>
            <person name="Boore J."/>
            <person name="Branno M."/>
            <person name="Chin-Bow S."/>
            <person name="DeSantis R."/>
            <person name="Doyle S."/>
            <person name="Francino P."/>
            <person name="Keys D.N."/>
            <person name="Haga S."/>
            <person name="Hayashi H."/>
            <person name="Hino K."/>
            <person name="Imai K.S."/>
            <person name="Inaba K."/>
            <person name="Kano S."/>
            <person name="Kobayashi K."/>
            <person name="Kobayashi M."/>
            <person name="Lee B.I."/>
            <person name="Makabe K.W."/>
            <person name="Manohar C."/>
            <person name="Matassi G."/>
            <person name="Medina M."/>
            <person name="Mochizuki Y."/>
            <person name="Mount S."/>
            <person name="Morishita T."/>
            <person name="Miura S."/>
            <person name="Nakayama A."/>
            <person name="Nishizaka S."/>
            <person name="Nomoto H."/>
            <person name="Ohta F."/>
            <person name="Oishi K."/>
            <person name="Rigoutsos I."/>
            <person name="Sano M."/>
            <person name="Sasaki A."/>
            <person name="Sasakura Y."/>
            <person name="Shoguchi E."/>
            <person name="Shin-i T."/>
            <person name="Spagnuolo A."/>
            <person name="Stainier D."/>
            <person name="Suzuki M.M."/>
            <person name="Tassy O."/>
            <person name="Takatori N."/>
            <person name="Tokuoka M."/>
            <person name="Yagi K."/>
            <person name="Yoshizaki F."/>
            <person name="Wada S."/>
            <person name="Zhang C."/>
            <person name="Hyatt P.D."/>
            <person name="Larimer F."/>
            <person name="Detter C."/>
            <person name="Doggett N."/>
            <person name="Glavina T."/>
            <person name="Hawkins T."/>
            <person name="Richardson P."/>
            <person name="Lucas S."/>
            <person name="Kohara Y."/>
            <person name="Levine M."/>
            <person name="Satoh N."/>
            <person name="Rokhsar D.S."/>
        </authorList>
    </citation>
    <scope>NUCLEOTIDE SEQUENCE [LARGE SCALE GENOMIC DNA]</scope>
</reference>
<dbReference type="AlphaFoldDB" id="F6YJQ7"/>
<dbReference type="HOGENOM" id="CLU_005391_0_0_1"/>
<evidence type="ECO:0000313" key="6">
    <source>
        <dbReference type="Ensembl" id="ENSCINP00000015053.3"/>
    </source>
</evidence>
<accession>F6YJQ7</accession>
<organism evidence="6 7">
    <name type="scientific">Ciona intestinalis</name>
    <name type="common">Transparent sea squirt</name>
    <name type="synonym">Ascidia intestinalis</name>
    <dbReference type="NCBI Taxonomy" id="7719"/>
    <lineage>
        <taxon>Eukaryota</taxon>
        <taxon>Metazoa</taxon>
        <taxon>Chordata</taxon>
        <taxon>Tunicata</taxon>
        <taxon>Ascidiacea</taxon>
        <taxon>Phlebobranchia</taxon>
        <taxon>Cionidae</taxon>
        <taxon>Ciona</taxon>
    </lineage>
</organism>
<dbReference type="SUPFAM" id="SSF53720">
    <property type="entry name" value="ALDH-like"/>
    <property type="match status" value="1"/>
</dbReference>
<protein>
    <submittedName>
        <fullName evidence="6">4-trimethylaminobutyraldehyde dehydrogenase</fullName>
    </submittedName>
</protein>
<dbReference type="InParanoid" id="F6YJQ7"/>
<dbReference type="InterPro" id="IPR029510">
    <property type="entry name" value="Ald_DH_CS_GLU"/>
</dbReference>
<dbReference type="InterPro" id="IPR016162">
    <property type="entry name" value="Ald_DH_N"/>
</dbReference>
<evidence type="ECO:0000256" key="4">
    <source>
        <dbReference type="RuleBase" id="RU003345"/>
    </source>
</evidence>
<reference evidence="6" key="4">
    <citation type="submission" date="2025-09" db="UniProtKB">
        <authorList>
            <consortium name="Ensembl"/>
        </authorList>
    </citation>
    <scope>IDENTIFICATION</scope>
</reference>
<dbReference type="GO" id="GO:0047105">
    <property type="term" value="F:4-trimethylammoniobutyraldehyde dehydrogenase activity"/>
    <property type="evidence" value="ECO:0000318"/>
    <property type="project" value="GO_Central"/>
</dbReference>
<evidence type="ECO:0000313" key="7">
    <source>
        <dbReference type="Proteomes" id="UP000008144"/>
    </source>
</evidence>
<dbReference type="GeneTree" id="ENSGT00940000162687"/>
<dbReference type="FunCoup" id="F6YJQ7">
    <property type="interactions" value="43"/>
</dbReference>
<dbReference type="PANTHER" id="PTHR11699">
    <property type="entry name" value="ALDEHYDE DEHYDROGENASE-RELATED"/>
    <property type="match status" value="1"/>
</dbReference>
<evidence type="ECO:0000256" key="2">
    <source>
        <dbReference type="ARBA" id="ARBA00023002"/>
    </source>
</evidence>
<dbReference type="FunFam" id="3.40.605.10:FF:000007">
    <property type="entry name" value="NAD/NADP-dependent betaine aldehyde dehydrogenase"/>
    <property type="match status" value="1"/>
</dbReference>
<dbReference type="Gene3D" id="3.40.309.10">
    <property type="entry name" value="Aldehyde Dehydrogenase, Chain A, domain 2"/>
    <property type="match status" value="1"/>
</dbReference>
<sequence>MLSFRLQQLRLLACNSLNKSHRNIIRSVASGTYNVTTPLNFIGGQRVETEESLSIIDVIEPATGKVMCQMHECGATDVNNAVNAAKQAQLEWGKLSGFERGKILSKSSVLLKQKQEEIARMEVYDTGKPIQEARVDVQTAIDSIEYFSGIASTLCGQHFSLPNGSFGYTRREPLGVVAAIGAWNYPIQIAAWKAAPALATGNAVVCKPSQFTPLTAVALAEVFIEGGLPSGLFNVVQGAGETGNHLTRHPDVAKVTFTGSIETGSKVMQNCAADIRHVTLELGGKSPLILFGDCDITNAVNGALMANFLSQGQVCSNGTRVFIQDDIYDEVVTMLVERTLGIKHGDPHHEHTKMGAMMNEEHAHKVMGFIERAKKEGAEVLCGGELVQMEDPVLRGGSYISPCIIKTGPSDSMEISREELFGPVMNVYSFKTEDEVIRRANDSKYGLASGVFTKDIQRAHRVAASMQAGSCYINNYNIFPIEMPFGGYKKSGLGRENGTVTVDYFTQLKTVYVEMNDVECSL</sequence>
<dbReference type="GO" id="GO:0019145">
    <property type="term" value="F:aminobutyraldehyde dehydrogenase (NAD+) activity"/>
    <property type="evidence" value="ECO:0000318"/>
    <property type="project" value="GO_Central"/>
</dbReference>
<keyword evidence="7" id="KW-1185">Reference proteome</keyword>
<dbReference type="InterPro" id="IPR015590">
    <property type="entry name" value="Aldehyde_DH_dom"/>
</dbReference>
<dbReference type="Ensembl" id="ENSCINT00000015053.3">
    <property type="protein sequence ID" value="ENSCINP00000015053.3"/>
    <property type="gene ID" value="ENSCING00000007300.3"/>
</dbReference>
<dbReference type="InterPro" id="IPR016161">
    <property type="entry name" value="Ald_DH/histidinol_DH"/>
</dbReference>
<dbReference type="InterPro" id="IPR016163">
    <property type="entry name" value="Ald_DH_C"/>
</dbReference>
<reference evidence="6" key="3">
    <citation type="submission" date="2025-08" db="UniProtKB">
        <authorList>
            <consortium name="Ensembl"/>
        </authorList>
    </citation>
    <scope>IDENTIFICATION</scope>
</reference>
<feature type="domain" description="Aldehyde dehydrogenase" evidence="5">
    <location>
        <begin position="52"/>
        <end position="511"/>
    </location>
</feature>
<gene>
    <name evidence="6" type="primary">LOC100175707</name>
</gene>
<dbReference type="Gene3D" id="3.40.605.10">
    <property type="entry name" value="Aldehyde Dehydrogenase, Chain A, domain 1"/>
    <property type="match status" value="1"/>
</dbReference>
<dbReference type="STRING" id="7719.ENSCINP00000015053"/>
<name>F6YJQ7_CIOIN</name>
<dbReference type="PROSITE" id="PS00070">
    <property type="entry name" value="ALDEHYDE_DEHYDR_CYS"/>
    <property type="match status" value="1"/>
</dbReference>
<comment type="similarity">
    <text evidence="1 4">Belongs to the aldehyde dehydrogenase family.</text>
</comment>
<evidence type="ECO:0000256" key="3">
    <source>
        <dbReference type="PROSITE-ProRule" id="PRU10007"/>
    </source>
</evidence>
<dbReference type="InterPro" id="IPR016160">
    <property type="entry name" value="Ald_DH_CS_CYS"/>
</dbReference>
<keyword evidence="2 4" id="KW-0560">Oxidoreductase</keyword>
<dbReference type="NCBIfam" id="NF009725">
    <property type="entry name" value="PRK13252.1"/>
    <property type="match status" value="1"/>
</dbReference>
<dbReference type="OMA" id="WTRMLVH"/>
<dbReference type="FunFam" id="3.40.309.10:FF:000012">
    <property type="entry name" value="Betaine aldehyde dehydrogenase"/>
    <property type="match status" value="1"/>
</dbReference>
<dbReference type="Pfam" id="PF00171">
    <property type="entry name" value="Aldedh"/>
    <property type="match status" value="1"/>
</dbReference>
<dbReference type="CDD" id="cd07090">
    <property type="entry name" value="ALDH_F9_TMBADH"/>
    <property type="match status" value="1"/>
</dbReference>
<dbReference type="PROSITE" id="PS00687">
    <property type="entry name" value="ALDEHYDE_DEHYDR_GLU"/>
    <property type="match status" value="1"/>
</dbReference>